<dbReference type="InterPro" id="IPR027359">
    <property type="entry name" value="Volt_channel_dom_sf"/>
</dbReference>
<dbReference type="SUPFAM" id="SSF81324">
    <property type="entry name" value="Voltage-gated potassium channels"/>
    <property type="match status" value="1"/>
</dbReference>
<keyword evidence="4 6" id="KW-0472">Membrane</keyword>
<evidence type="ECO:0000256" key="6">
    <source>
        <dbReference type="SAM" id="Phobius"/>
    </source>
</evidence>
<reference evidence="8" key="1">
    <citation type="submission" date="2018-05" db="EMBL/GenBank/DDBJ databases">
        <authorList>
            <person name="Lanie J.A."/>
            <person name="Ng W.-L."/>
            <person name="Kazmierczak K.M."/>
            <person name="Andrzejewski T.M."/>
            <person name="Davidsen T.M."/>
            <person name="Wayne K.J."/>
            <person name="Tettelin H."/>
            <person name="Glass J.I."/>
            <person name="Rusch D."/>
            <person name="Podicherti R."/>
            <person name="Tsui H.-C.T."/>
            <person name="Winkler M.E."/>
        </authorList>
    </citation>
    <scope>NUCLEOTIDE SEQUENCE</scope>
    <source>
        <strain evidence="8">ZC4RG45</strain>
    </source>
</reference>
<accession>A0A2W4IQP8</accession>
<dbReference type="Gene3D" id="1.10.287.70">
    <property type="match status" value="1"/>
</dbReference>
<evidence type="ECO:0000259" key="7">
    <source>
        <dbReference type="Pfam" id="PF00520"/>
    </source>
</evidence>
<keyword evidence="2 6" id="KW-0812">Transmembrane</keyword>
<dbReference type="EMBL" id="QGUI01000996">
    <property type="protein sequence ID" value="PZM89212.1"/>
    <property type="molecule type" value="Genomic_DNA"/>
</dbReference>
<proteinExistence type="predicted"/>
<dbReference type="Gene3D" id="1.20.120.350">
    <property type="entry name" value="Voltage-gated potassium channels. Chain C"/>
    <property type="match status" value="1"/>
</dbReference>
<feature type="coiled-coil region" evidence="5">
    <location>
        <begin position="232"/>
        <end position="259"/>
    </location>
</feature>
<dbReference type="InterPro" id="IPR043203">
    <property type="entry name" value="VGCC_Ca_Na"/>
</dbReference>
<evidence type="ECO:0000313" key="8">
    <source>
        <dbReference type="EMBL" id="PZM89212.1"/>
    </source>
</evidence>
<keyword evidence="5" id="KW-0175">Coiled coil</keyword>
<evidence type="ECO:0000256" key="4">
    <source>
        <dbReference type="ARBA" id="ARBA00023136"/>
    </source>
</evidence>
<dbReference type="AlphaFoldDB" id="A0A2W4IQP8"/>
<organism evidence="8">
    <name type="scientific">Thermocrispum agreste</name>
    <dbReference type="NCBI Taxonomy" id="37925"/>
    <lineage>
        <taxon>Bacteria</taxon>
        <taxon>Bacillati</taxon>
        <taxon>Actinomycetota</taxon>
        <taxon>Actinomycetes</taxon>
        <taxon>Pseudonocardiales</taxon>
        <taxon>Pseudonocardiaceae</taxon>
        <taxon>Thermocrispum</taxon>
    </lineage>
</organism>
<dbReference type="InterPro" id="IPR005821">
    <property type="entry name" value="Ion_trans_dom"/>
</dbReference>
<dbReference type="GO" id="GO:0001518">
    <property type="term" value="C:voltage-gated sodium channel complex"/>
    <property type="evidence" value="ECO:0007669"/>
    <property type="project" value="TreeGrafter"/>
</dbReference>
<dbReference type="GO" id="GO:0005248">
    <property type="term" value="F:voltage-gated sodium channel activity"/>
    <property type="evidence" value="ECO:0007669"/>
    <property type="project" value="TreeGrafter"/>
</dbReference>
<dbReference type="PANTHER" id="PTHR10037:SF62">
    <property type="entry name" value="SODIUM CHANNEL PROTEIN 60E"/>
    <property type="match status" value="1"/>
</dbReference>
<protein>
    <submittedName>
        <fullName evidence="8">Ion transporter</fullName>
    </submittedName>
</protein>
<feature type="transmembrane region" description="Helical" evidence="6">
    <location>
        <begin position="190"/>
        <end position="216"/>
    </location>
</feature>
<dbReference type="PANTHER" id="PTHR10037">
    <property type="entry name" value="VOLTAGE-GATED CATION CHANNEL CALCIUM AND SODIUM"/>
    <property type="match status" value="1"/>
</dbReference>
<evidence type="ECO:0000256" key="2">
    <source>
        <dbReference type="ARBA" id="ARBA00022692"/>
    </source>
</evidence>
<feature type="transmembrane region" description="Helical" evidence="6">
    <location>
        <begin position="115"/>
        <end position="143"/>
    </location>
</feature>
<comment type="caution">
    <text evidence="8">The sequence shown here is derived from an EMBL/GenBank/DDBJ whole genome shotgun (WGS) entry which is preliminary data.</text>
</comment>
<feature type="transmembrane region" description="Helical" evidence="6">
    <location>
        <begin position="74"/>
        <end position="94"/>
    </location>
</feature>
<evidence type="ECO:0000256" key="3">
    <source>
        <dbReference type="ARBA" id="ARBA00022989"/>
    </source>
</evidence>
<name>A0A2W4IQP8_9PSEU</name>
<sequence>MAGVVGTPLFPTVNIRVILFNGIPSGVGTAESIMAGRGDLLHVLDKIVLAIFVAELVAKLVAFGPRFFSDGWNVFDLVVVVIALVPASGPFAVLRALRVLRVLRLISAVPAMRKVVSGLLSAIPGMASIVALLGLVLFVSAVMATNLFRDVAPQYFGDLGTSLFALFQIMTGESWPDIADAVMAEMPLAWIFFVIYILISTFAVLNLFIAVVVNAMEAQLREEMHQEGEQHHQELADSNATILAELQALRAEVAQLRAGLDGQRVSATDGAN</sequence>
<keyword evidence="3 6" id="KW-1133">Transmembrane helix</keyword>
<evidence type="ECO:0000256" key="5">
    <source>
        <dbReference type="SAM" id="Coils"/>
    </source>
</evidence>
<feature type="domain" description="Ion transport" evidence="7">
    <location>
        <begin position="39"/>
        <end position="219"/>
    </location>
</feature>
<evidence type="ECO:0000256" key="1">
    <source>
        <dbReference type="ARBA" id="ARBA00004141"/>
    </source>
</evidence>
<comment type="subcellular location">
    <subcellularLocation>
        <location evidence="1">Membrane</location>
        <topology evidence="1">Multi-pass membrane protein</topology>
    </subcellularLocation>
</comment>
<gene>
    <name evidence="8" type="ORF">DIU77_19410</name>
</gene>
<dbReference type="Pfam" id="PF00520">
    <property type="entry name" value="Ion_trans"/>
    <property type="match status" value="1"/>
</dbReference>